<organism evidence="2">
    <name type="scientific">Timema genevievae</name>
    <name type="common">Walking stick</name>
    <dbReference type="NCBI Taxonomy" id="629358"/>
    <lineage>
        <taxon>Eukaryota</taxon>
        <taxon>Metazoa</taxon>
        <taxon>Ecdysozoa</taxon>
        <taxon>Arthropoda</taxon>
        <taxon>Hexapoda</taxon>
        <taxon>Insecta</taxon>
        <taxon>Pterygota</taxon>
        <taxon>Neoptera</taxon>
        <taxon>Polyneoptera</taxon>
        <taxon>Phasmatodea</taxon>
        <taxon>Timematodea</taxon>
        <taxon>Timematoidea</taxon>
        <taxon>Timematidae</taxon>
        <taxon>Timema</taxon>
    </lineage>
</organism>
<keyword evidence="1" id="KW-0472">Membrane</keyword>
<dbReference type="AlphaFoldDB" id="A0A7R9PKU5"/>
<keyword evidence="1" id="KW-0812">Transmembrane</keyword>
<proteinExistence type="predicted"/>
<keyword evidence="1" id="KW-1133">Transmembrane helix</keyword>
<accession>A0A7R9PKU5</accession>
<evidence type="ECO:0000256" key="1">
    <source>
        <dbReference type="SAM" id="Phobius"/>
    </source>
</evidence>
<evidence type="ECO:0000313" key="2">
    <source>
        <dbReference type="EMBL" id="CAD7590695.1"/>
    </source>
</evidence>
<feature type="transmembrane region" description="Helical" evidence="1">
    <location>
        <begin position="9"/>
        <end position="28"/>
    </location>
</feature>
<protein>
    <submittedName>
        <fullName evidence="2">Uncharacterized protein</fullName>
    </submittedName>
</protein>
<gene>
    <name evidence="2" type="ORF">TGEB3V08_LOCUS4258</name>
</gene>
<dbReference type="EMBL" id="OE840448">
    <property type="protein sequence ID" value="CAD7590695.1"/>
    <property type="molecule type" value="Genomic_DNA"/>
</dbReference>
<name>A0A7R9PKU5_TIMGE</name>
<reference evidence="2" key="1">
    <citation type="submission" date="2020-11" db="EMBL/GenBank/DDBJ databases">
        <authorList>
            <person name="Tran Van P."/>
        </authorList>
    </citation>
    <scope>NUCLEOTIDE SEQUENCE</scope>
</reference>
<sequence>MNMIGLGKLELSSCVLVLLAAILCYYLSDWFRAVLVVSRLPLILKYLVQDPNRTLELPFGECYSDDWLGKVGAILAVCWYFWLPYCATICRTGSELFSWCLGCPVHQGSRFWDTPCYSLITRGYCILEPMHTKNTALSLKYGSQSFLQFWLWPQSSFR</sequence>